<protein>
    <recommendedName>
        <fullName evidence="7">NarX-like N-terminal domain-containing protein</fullName>
    </recommendedName>
</protein>
<evidence type="ECO:0000256" key="5">
    <source>
        <dbReference type="SAM" id="Coils"/>
    </source>
</evidence>
<evidence type="ECO:0000256" key="6">
    <source>
        <dbReference type="SAM" id="Phobius"/>
    </source>
</evidence>
<comment type="caution">
    <text evidence="8">The sequence shown here is derived from an EMBL/GenBank/DDBJ whole genome shotgun (WGS) entry which is preliminary data.</text>
</comment>
<feature type="domain" description="NarX-like N-terminal" evidence="7">
    <location>
        <begin position="31"/>
        <end position="132"/>
    </location>
</feature>
<reference evidence="8 9" key="1">
    <citation type="submission" date="2017-09" db="EMBL/GenBank/DDBJ databases">
        <title>Genomics of the genus Arcobacter.</title>
        <authorList>
            <person name="Perez-Cataluna A."/>
            <person name="Figueras M.J."/>
            <person name="Salas-Masso N."/>
        </authorList>
    </citation>
    <scope>NUCLEOTIDE SEQUENCE [LARGE SCALE GENOMIC DNA]</scope>
    <source>
        <strain evidence="8 9">F156-34</strain>
    </source>
</reference>
<sequence length="331" mass="38238">MKTISISQKIKVIGSLLILSIFFVISVTIFLNNKNKKDATIINIAGKQRMLTQRITKNIFYLYQIKENDFSEIEKARKEFNQGLSTLIKGNDLLKISKAPTKELETQMLKVMNLWKNFEKNVIDFQKALLEKDSDKLNSIILFIASSNNELLKEVDKIVSLYTSYIEEKTEFIKKFQYSSLAIMFLLALYSIFQLKRIEKNAREFIEKSKKITSSNIEDIQPINVNTEKEFVEVADNLNSFINKVSSAMNYSQTALEQSKKASKKLESLTEEFDSLIIELENKSDVIKDLDRSEDIMIESTDDLLKTTKKLQSLKTQLDNLLKNFSKENTN</sequence>
<dbReference type="RefSeq" id="WP_129061844.1">
    <property type="nucleotide sequence ID" value="NZ_NXIE01000003.1"/>
</dbReference>
<keyword evidence="5" id="KW-0175">Coiled coil</keyword>
<accession>A0A4Q1B408</accession>
<keyword evidence="9" id="KW-1185">Reference proteome</keyword>
<dbReference type="Pfam" id="PF13675">
    <property type="entry name" value="PilJ"/>
    <property type="match status" value="1"/>
</dbReference>
<keyword evidence="4 6" id="KW-0472">Membrane</keyword>
<comment type="subcellular location">
    <subcellularLocation>
        <location evidence="1">Membrane</location>
        <topology evidence="1">Multi-pass membrane protein</topology>
    </subcellularLocation>
</comment>
<evidence type="ECO:0000256" key="4">
    <source>
        <dbReference type="ARBA" id="ARBA00023136"/>
    </source>
</evidence>
<keyword evidence="3 6" id="KW-1133">Transmembrane helix</keyword>
<evidence type="ECO:0000256" key="3">
    <source>
        <dbReference type="ARBA" id="ARBA00022989"/>
    </source>
</evidence>
<name>A0A4Q1B408_9BACT</name>
<dbReference type="OrthoDB" id="952521at2"/>
<evidence type="ECO:0000259" key="7">
    <source>
        <dbReference type="Pfam" id="PF13675"/>
    </source>
</evidence>
<evidence type="ECO:0000313" key="9">
    <source>
        <dbReference type="Proteomes" id="UP000289718"/>
    </source>
</evidence>
<dbReference type="InterPro" id="IPR029095">
    <property type="entry name" value="NarX-like_N"/>
</dbReference>
<feature type="transmembrane region" description="Helical" evidence="6">
    <location>
        <begin position="12"/>
        <end position="31"/>
    </location>
</feature>
<proteinExistence type="predicted"/>
<dbReference type="Proteomes" id="UP000289718">
    <property type="component" value="Unassembled WGS sequence"/>
</dbReference>
<evidence type="ECO:0000256" key="1">
    <source>
        <dbReference type="ARBA" id="ARBA00004141"/>
    </source>
</evidence>
<dbReference type="GO" id="GO:0016020">
    <property type="term" value="C:membrane"/>
    <property type="evidence" value="ECO:0007669"/>
    <property type="project" value="UniProtKB-SubCell"/>
</dbReference>
<evidence type="ECO:0000256" key="2">
    <source>
        <dbReference type="ARBA" id="ARBA00022692"/>
    </source>
</evidence>
<organism evidence="8 9">
    <name type="scientific">Halarcobacter mediterraneus</name>
    <dbReference type="NCBI Taxonomy" id="2023153"/>
    <lineage>
        <taxon>Bacteria</taxon>
        <taxon>Pseudomonadati</taxon>
        <taxon>Campylobacterota</taxon>
        <taxon>Epsilonproteobacteria</taxon>
        <taxon>Campylobacterales</taxon>
        <taxon>Arcobacteraceae</taxon>
        <taxon>Halarcobacter</taxon>
    </lineage>
</organism>
<dbReference type="EMBL" id="NXIE01000003">
    <property type="protein sequence ID" value="RXK12788.1"/>
    <property type="molecule type" value="Genomic_DNA"/>
</dbReference>
<gene>
    <name evidence="8" type="ORF">CP965_09440</name>
</gene>
<dbReference type="AlphaFoldDB" id="A0A4Q1B408"/>
<keyword evidence="2 6" id="KW-0812">Transmembrane</keyword>
<evidence type="ECO:0000313" key="8">
    <source>
        <dbReference type="EMBL" id="RXK12788.1"/>
    </source>
</evidence>
<feature type="coiled-coil region" evidence="5">
    <location>
        <begin position="252"/>
        <end position="331"/>
    </location>
</feature>